<feature type="non-terminal residue" evidence="1">
    <location>
        <position position="50"/>
    </location>
</feature>
<proteinExistence type="predicted"/>
<evidence type="ECO:0000313" key="2">
    <source>
        <dbReference type="Proteomes" id="UP001059893"/>
    </source>
</evidence>
<dbReference type="EMBL" id="JABSND010000550">
    <property type="protein sequence ID" value="KAI6289987.1"/>
    <property type="molecule type" value="Genomic_DNA"/>
</dbReference>
<sequence length="50" mass="5677">MEHPGRNPNDTEETHMWLGIGNKVASAPELTVARRRPWTSSTRRSNLGDF</sequence>
<dbReference type="Proteomes" id="UP001059893">
    <property type="component" value="Unassembled WGS sequence"/>
</dbReference>
<name>A0ABQ8N271_PYRGI</name>
<gene>
    <name evidence="1" type="ORF">MCOR33_011602</name>
</gene>
<comment type="caution">
    <text evidence="1">The sequence shown here is derived from an EMBL/GenBank/DDBJ whole genome shotgun (WGS) entry which is preliminary data.</text>
</comment>
<accession>A0ABQ8N271</accession>
<keyword evidence="2" id="KW-1185">Reference proteome</keyword>
<protein>
    <submittedName>
        <fullName evidence="1">Uncharacterized protein</fullName>
    </submittedName>
</protein>
<evidence type="ECO:0000313" key="1">
    <source>
        <dbReference type="EMBL" id="KAI6289987.1"/>
    </source>
</evidence>
<organism evidence="1 2">
    <name type="scientific">Pyricularia grisea</name>
    <name type="common">Crabgrass-specific blast fungus</name>
    <name type="synonym">Magnaporthe grisea</name>
    <dbReference type="NCBI Taxonomy" id="148305"/>
    <lineage>
        <taxon>Eukaryota</taxon>
        <taxon>Fungi</taxon>
        <taxon>Dikarya</taxon>
        <taxon>Ascomycota</taxon>
        <taxon>Pezizomycotina</taxon>
        <taxon>Sordariomycetes</taxon>
        <taxon>Sordariomycetidae</taxon>
        <taxon>Magnaporthales</taxon>
        <taxon>Pyriculariaceae</taxon>
        <taxon>Pyricularia</taxon>
    </lineage>
</organism>
<reference evidence="1" key="1">
    <citation type="submission" date="2021-01" db="EMBL/GenBank/DDBJ databases">
        <title>Deciphering the adaptive evolutionary patterns associated with biogeogrpahic diversity in the finger millet blast pathogen Magnaporthe oryzae in Eastern Africa.</title>
        <authorList>
            <person name="Onyema G."/>
            <person name="Shittu T.A."/>
            <person name="Dodsworth S."/>
            <person name="Devilliers S."/>
            <person name="Muthumeenakshi S."/>
            <person name="Sreenivasaprasad S."/>
        </authorList>
    </citation>
    <scope>NUCLEOTIDE SEQUENCE</scope>
    <source>
        <strain evidence="1">D15/s37</strain>
    </source>
</reference>